<evidence type="ECO:0000259" key="6">
    <source>
        <dbReference type="Pfam" id="PF01464"/>
    </source>
</evidence>
<accession>A0ABZ2V7L4</accession>
<sequence length="670" mass="73737">MKTLSPIFAAILLAAPAWSQTVNPASIAAIDSAEEGWTQAYELAPGPVTADVLTWLRLRDGEASFTEYQAFIGSNPDWPGLDRLRAAAERTIEKGHDPQAVITWFAEHPPQTGEGAVRLAETLMTTGQVEEARAALRSAWIDLRLTKSGHDAMLAAFSDVLEPFHEARTDALLWRHRRTEATRMLPLLTPGQRALAEARMGYLAGTRNMLPLYNAVPSALREDAGLIYSRYTWLANRGSREEAVEVLLERSTSRAALGEPFRWSGWRRSLARWEMRAGRADQAYALASRHFLTEGAAYADLEWLSGYIALTYLGNPDLALSHFENASKVVSSPISIGRMQYWIGRTHEVTGQADLAATAYAAAAVHQTGFYGLLASEKIGRPLDPSLASADAAWAGAPVFDQPVVQAAMMLLAAGERGHAVTFFAHLGRMLDPEPLAQLGAYLNQIDEQYYTLLLGKTAVTRDVLIPSIYFPRHDLADMDLPADPALSLSIARRESEFNIGIGSPVGALGLMQLMPATAEEVAGFLDLPYSRGRLTTDWQYNAQLGTKYLSILQEDFGPTPVMIAAGYNAGPSRPKTWMDERGDPRLREMDVVDWIEHIPFRETRNYVMRVTESIPIYEARLTGQVGPVAFTTLLIGEKPLLRPRARPDPQAAEAEPVPALRPIARPDRG</sequence>
<dbReference type="PANTHER" id="PTHR37423:SF2">
    <property type="entry name" value="MEMBRANE-BOUND LYTIC MUREIN TRANSGLYCOSYLASE C"/>
    <property type="match status" value="1"/>
</dbReference>
<proteinExistence type="inferred from homology"/>
<evidence type="ECO:0000256" key="4">
    <source>
        <dbReference type="SAM" id="MobiDB-lite"/>
    </source>
</evidence>
<dbReference type="SUPFAM" id="SSF53955">
    <property type="entry name" value="Lysozyme-like"/>
    <property type="match status" value="1"/>
</dbReference>
<dbReference type="RefSeq" id="WP_341368131.1">
    <property type="nucleotide sequence ID" value="NZ_CP150951.2"/>
</dbReference>
<keyword evidence="8" id="KW-1185">Reference proteome</keyword>
<feature type="domain" description="Transglycosylase SLT" evidence="6">
    <location>
        <begin position="484"/>
        <end position="584"/>
    </location>
</feature>
<comment type="similarity">
    <text evidence="2">Belongs to the virb1 family.</text>
</comment>
<evidence type="ECO:0000256" key="1">
    <source>
        <dbReference type="ARBA" id="ARBA00007734"/>
    </source>
</evidence>
<feature type="signal peptide" evidence="5">
    <location>
        <begin position="1"/>
        <end position="19"/>
    </location>
</feature>
<dbReference type="CDD" id="cd13401">
    <property type="entry name" value="Slt70-like"/>
    <property type="match status" value="1"/>
</dbReference>
<dbReference type="InterPro" id="IPR023346">
    <property type="entry name" value="Lysozyme-like_dom_sf"/>
</dbReference>
<dbReference type="Gene3D" id="1.25.20.10">
    <property type="entry name" value="Bacterial muramidases"/>
    <property type="match status" value="1"/>
</dbReference>
<dbReference type="EMBL" id="CP150951">
    <property type="protein sequence ID" value="WZC50021.1"/>
    <property type="molecule type" value="Genomic_DNA"/>
</dbReference>
<dbReference type="SUPFAM" id="SSF48435">
    <property type="entry name" value="Bacterial muramidases"/>
    <property type="match status" value="1"/>
</dbReference>
<evidence type="ECO:0000256" key="5">
    <source>
        <dbReference type="SAM" id="SignalP"/>
    </source>
</evidence>
<dbReference type="InterPro" id="IPR008939">
    <property type="entry name" value="Lytic_TGlycosylase_superhlx_U"/>
</dbReference>
<feature type="chain" id="PRO_5046449688" evidence="5">
    <location>
        <begin position="20"/>
        <end position="670"/>
    </location>
</feature>
<evidence type="ECO:0000313" key="8">
    <source>
        <dbReference type="Proteomes" id="UP001440612"/>
    </source>
</evidence>
<reference evidence="8" key="1">
    <citation type="submission" date="2024-04" db="EMBL/GenBank/DDBJ databases">
        <title>Phylogenomic analyses of a clade within the roseobacter group suggest taxonomic reassignments of species of the genera Aestuariivita, Citreicella, Loktanella, Nautella, Pelagibaca, Ruegeria, Thalassobius, Thiobacimonas and Tropicibacter, and the proposal o.</title>
        <authorList>
            <person name="Jeon C.O."/>
        </authorList>
    </citation>
    <scope>NUCLEOTIDE SEQUENCE [LARGE SCALE GENOMIC DNA]</scope>
    <source>
        <strain evidence="8">BS5-3</strain>
    </source>
</reference>
<dbReference type="Proteomes" id="UP001440612">
    <property type="component" value="Chromosome"/>
</dbReference>
<dbReference type="Gene3D" id="1.10.530.10">
    <property type="match status" value="1"/>
</dbReference>
<dbReference type="PANTHER" id="PTHR37423">
    <property type="entry name" value="SOLUBLE LYTIC MUREIN TRANSGLYCOSYLASE-RELATED"/>
    <property type="match status" value="1"/>
</dbReference>
<dbReference type="InterPro" id="IPR008258">
    <property type="entry name" value="Transglycosylase_SLT_dom_1"/>
</dbReference>
<gene>
    <name evidence="7" type="ORF">AABB29_05075</name>
</gene>
<keyword evidence="3 5" id="KW-0732">Signal</keyword>
<dbReference type="Pfam" id="PF01464">
    <property type="entry name" value="SLT"/>
    <property type="match status" value="1"/>
</dbReference>
<evidence type="ECO:0000256" key="2">
    <source>
        <dbReference type="ARBA" id="ARBA00009387"/>
    </source>
</evidence>
<feature type="region of interest" description="Disordered" evidence="4">
    <location>
        <begin position="642"/>
        <end position="670"/>
    </location>
</feature>
<comment type="similarity">
    <text evidence="1">Belongs to the transglycosylase Slt family.</text>
</comment>
<organism evidence="7 8">
    <name type="scientific">Yoonia phaeophyticola</name>
    <dbReference type="NCBI Taxonomy" id="3137369"/>
    <lineage>
        <taxon>Bacteria</taxon>
        <taxon>Pseudomonadati</taxon>
        <taxon>Pseudomonadota</taxon>
        <taxon>Alphaproteobacteria</taxon>
        <taxon>Rhodobacterales</taxon>
        <taxon>Paracoccaceae</taxon>
        <taxon>Yoonia</taxon>
    </lineage>
</organism>
<evidence type="ECO:0000313" key="7">
    <source>
        <dbReference type="EMBL" id="WZC50021.1"/>
    </source>
</evidence>
<protein>
    <submittedName>
        <fullName evidence="7">Lytic transglycosylase domain-containing protein</fullName>
    </submittedName>
</protein>
<evidence type="ECO:0000256" key="3">
    <source>
        <dbReference type="ARBA" id="ARBA00022729"/>
    </source>
</evidence>
<name>A0ABZ2V7L4_9RHOB</name>